<dbReference type="PATRIC" id="fig|226910.6.peg.3310"/>
<dbReference type="InterPro" id="IPR008312">
    <property type="entry name" value="T6SS_TssB1"/>
</dbReference>
<dbReference type="AlphaFoldDB" id="A0A0C2I0L9"/>
<sequence>MARESSQPLKERINITFKPAQGGAVEDVELPLKLLVVGDFVQRPDERKVEDRKPISIDKNSFDDVMEKQQLRLQFNVRNVLKDNHGSSELAVDLSVRGMKDFGPAHLVEQIPELKELMALREALVALKGPLGNAPAFRRAIEGVLADGQLRDRALIELGLDHSPAEPA</sequence>
<dbReference type="EMBL" id="JXDG01000042">
    <property type="protein sequence ID" value="KIH82866.1"/>
    <property type="molecule type" value="Genomic_DNA"/>
</dbReference>
<evidence type="ECO:0000313" key="1">
    <source>
        <dbReference type="EMBL" id="KIH82866.1"/>
    </source>
</evidence>
<comment type="caution">
    <text evidence="1">The sequence shown here is derived from an EMBL/GenBank/DDBJ whole genome shotgun (WGS) entry which is preliminary data.</text>
</comment>
<dbReference type="NCBIfam" id="TIGR03358">
    <property type="entry name" value="VI_chp_5"/>
    <property type="match status" value="1"/>
</dbReference>
<accession>A0A0C2I0L9</accession>
<dbReference type="PIRSF" id="PIRSF028301">
    <property type="entry name" value="UCP028301"/>
    <property type="match status" value="1"/>
</dbReference>
<reference evidence="1 2" key="1">
    <citation type="submission" date="2015-01" db="EMBL/GenBank/DDBJ databases">
        <title>Complete genome of Pseudomonas batumici UCM B-321 producer of the batumin antibiotic with strong antistaphilococcal and potential anticancer activity.</title>
        <authorList>
            <person name="Klochko V.V."/>
            <person name="Zelena L.B."/>
            <person name="Elena K.A."/>
            <person name="Reva O.N."/>
        </authorList>
    </citation>
    <scope>NUCLEOTIDE SEQUENCE [LARGE SCALE GENOMIC DNA]</scope>
    <source>
        <strain evidence="1 2">UCM B-321</strain>
    </source>
</reference>
<evidence type="ECO:0000313" key="2">
    <source>
        <dbReference type="Proteomes" id="UP000031535"/>
    </source>
</evidence>
<organism evidence="1 2">
    <name type="scientific">Pseudomonas batumici</name>
    <dbReference type="NCBI Taxonomy" id="226910"/>
    <lineage>
        <taxon>Bacteria</taxon>
        <taxon>Pseudomonadati</taxon>
        <taxon>Pseudomonadota</taxon>
        <taxon>Gammaproteobacteria</taxon>
        <taxon>Pseudomonadales</taxon>
        <taxon>Pseudomonadaceae</taxon>
        <taxon>Pseudomonas</taxon>
    </lineage>
</organism>
<dbReference type="PANTHER" id="PTHR35850">
    <property type="entry name" value="CYTOPLASMIC PROTEIN-RELATED"/>
    <property type="match status" value="1"/>
</dbReference>
<dbReference type="OrthoDB" id="9789942at2"/>
<keyword evidence="2" id="KW-1185">Reference proteome</keyword>
<protein>
    <submittedName>
        <fullName evidence="1">Uncharacterized protein ImpB</fullName>
    </submittedName>
</protein>
<gene>
    <name evidence="1" type="ORF">UCMB321_3321</name>
</gene>
<proteinExistence type="predicted"/>
<dbReference type="Proteomes" id="UP000031535">
    <property type="component" value="Unassembled WGS sequence"/>
</dbReference>
<dbReference type="PANTHER" id="PTHR35850:SF2">
    <property type="entry name" value="TYPE VI SECRETION SYSTEM CONTRACTILE SHEATH SMALL SUBUNIT"/>
    <property type="match status" value="1"/>
</dbReference>
<name>A0A0C2I0L9_9PSED</name>
<dbReference type="Pfam" id="PF05591">
    <property type="entry name" value="T6SS_VipA"/>
    <property type="match status" value="1"/>
</dbReference>
<dbReference type="RefSeq" id="WP_040068776.1">
    <property type="nucleotide sequence ID" value="NZ_JXDG01000042.1"/>
</dbReference>
<dbReference type="STRING" id="226910.UCMB321_3321"/>